<evidence type="ECO:0000256" key="1">
    <source>
        <dbReference type="SAM" id="MobiDB-lite"/>
    </source>
</evidence>
<accession>A0A3D8JWJ7</accession>
<evidence type="ECO:0000313" key="3">
    <source>
        <dbReference type="Proteomes" id="UP000256838"/>
    </source>
</evidence>
<feature type="region of interest" description="Disordered" evidence="1">
    <location>
        <begin position="69"/>
        <end position="88"/>
    </location>
</feature>
<evidence type="ECO:0000313" key="2">
    <source>
        <dbReference type="EMBL" id="RDU96751.1"/>
    </source>
</evidence>
<comment type="caution">
    <text evidence="2">The sequence shown here is derived from an EMBL/GenBank/DDBJ whole genome shotgun (WGS) entry which is preliminary data.</text>
</comment>
<dbReference type="Pfam" id="PF09487">
    <property type="entry name" value="HrpB2"/>
    <property type="match status" value="1"/>
</dbReference>
<dbReference type="EMBL" id="QRGA01000013">
    <property type="protein sequence ID" value="RDU96751.1"/>
    <property type="molecule type" value="Genomic_DNA"/>
</dbReference>
<dbReference type="InterPro" id="IPR013391">
    <property type="entry name" value="T3SS_HrpB2"/>
</dbReference>
<protein>
    <submittedName>
        <fullName evidence="2">Type III secretion protein HrpB2</fullName>
    </submittedName>
</protein>
<dbReference type="OrthoDB" id="9005995at2"/>
<dbReference type="AlphaFoldDB" id="A0A3D8JWJ7"/>
<proteinExistence type="predicted"/>
<name>A0A3D8JWJ7_9BURK</name>
<organism evidence="2 3">
    <name type="scientific">Trinickia dinghuensis</name>
    <dbReference type="NCBI Taxonomy" id="2291023"/>
    <lineage>
        <taxon>Bacteria</taxon>
        <taxon>Pseudomonadati</taxon>
        <taxon>Pseudomonadota</taxon>
        <taxon>Betaproteobacteria</taxon>
        <taxon>Burkholderiales</taxon>
        <taxon>Burkholderiaceae</taxon>
        <taxon>Trinickia</taxon>
    </lineage>
</organism>
<dbReference type="NCBIfam" id="TIGR02558">
    <property type="entry name" value="HrpB2"/>
    <property type="match status" value="1"/>
</dbReference>
<sequence length="216" mass="23459">MPGWSRCARADSPSPNRCAPCMAPAARRRAPSRTHRLHRLHRRPNRSTCACERRSAEAIMDVMLALAQLQPPPPPAGGPALLQPPLPTDLRSPAQVGLQSSVQVDPPAPLPPIDAPLAARFSKLMAHDRLPPVQAPESESGAWIGQLLRNEDMAIQYVSNDMLFILQHENSMTISQFGAAAMQVQIEAGSLQVDLQAKMSVVTSSKDAIETLMKNQ</sequence>
<gene>
    <name evidence="2" type="ORF">DWV00_22425</name>
</gene>
<keyword evidence="3" id="KW-1185">Reference proteome</keyword>
<reference evidence="2 3" key="1">
    <citation type="submission" date="2018-08" db="EMBL/GenBank/DDBJ databases">
        <title>Paraburkholderia sp. DHOM06 isolated from forest soil.</title>
        <authorList>
            <person name="Gao Z.-H."/>
            <person name="Qiu L.-H."/>
        </authorList>
    </citation>
    <scope>NUCLEOTIDE SEQUENCE [LARGE SCALE GENOMIC DNA]</scope>
    <source>
        <strain evidence="2 3">DHOM06</strain>
    </source>
</reference>
<dbReference type="Proteomes" id="UP000256838">
    <property type="component" value="Unassembled WGS sequence"/>
</dbReference>
<feature type="compositionally biased region" description="Pro residues" evidence="1">
    <location>
        <begin position="70"/>
        <end position="87"/>
    </location>
</feature>